<dbReference type="SUPFAM" id="SSF103088">
    <property type="entry name" value="OmpA-like"/>
    <property type="match status" value="1"/>
</dbReference>
<dbReference type="OrthoDB" id="9815217at2"/>
<sequence length="251" mass="28022">MRKFTVWVVPPVLALLSCGTSKKLEKAMADNAQLQSQVTALNQKVTTYEADITRLKEENLQYGKEAQECREVQAAIERNLQQMNDALAANSSTFRKIRDRAEADLEQLGNAGATVTYDQGLVRISMNDRLLFKSGSAVLSKDGIDALQVIANILNEYPKLKTYVVGNTDDVSVRSGFKDNWSLSTERANSIVRILRDKYQVDPSRLVSGGMGKYNPVADNSTPEGKALNRRTDFVLNPDFSRLWEVAQEQQ</sequence>
<evidence type="ECO:0000313" key="5">
    <source>
        <dbReference type="Proteomes" id="UP000033121"/>
    </source>
</evidence>
<keyword evidence="5" id="KW-1185">Reference proteome</keyword>
<accession>A0A0E9MYL4</accession>
<dbReference type="PROSITE" id="PS51123">
    <property type="entry name" value="OMPA_2"/>
    <property type="match status" value="1"/>
</dbReference>
<dbReference type="PANTHER" id="PTHR30329:SF21">
    <property type="entry name" value="LIPOPROTEIN YIAD-RELATED"/>
    <property type="match status" value="1"/>
</dbReference>
<keyword evidence="1" id="KW-0472">Membrane</keyword>
<dbReference type="PROSITE" id="PS51257">
    <property type="entry name" value="PROKAR_LIPOPROTEIN"/>
    <property type="match status" value="1"/>
</dbReference>
<dbReference type="InterPro" id="IPR036737">
    <property type="entry name" value="OmpA-like_sf"/>
</dbReference>
<evidence type="ECO:0000313" key="4">
    <source>
        <dbReference type="EMBL" id="GAO42598.1"/>
    </source>
</evidence>
<proteinExistence type="predicted"/>
<comment type="caution">
    <text evidence="4">The sequence shown here is derived from an EMBL/GenBank/DDBJ whole genome shotgun (WGS) entry which is preliminary data.</text>
</comment>
<dbReference type="GO" id="GO:0016020">
    <property type="term" value="C:membrane"/>
    <property type="evidence" value="ECO:0007669"/>
    <property type="project" value="UniProtKB-UniRule"/>
</dbReference>
<dbReference type="PANTHER" id="PTHR30329">
    <property type="entry name" value="STATOR ELEMENT OF FLAGELLAR MOTOR COMPLEX"/>
    <property type="match status" value="1"/>
</dbReference>
<dbReference type="Pfam" id="PF00691">
    <property type="entry name" value="OmpA"/>
    <property type="match status" value="1"/>
</dbReference>
<evidence type="ECO:0000259" key="3">
    <source>
        <dbReference type="PROSITE" id="PS51123"/>
    </source>
</evidence>
<dbReference type="RefSeq" id="WP_052955606.1">
    <property type="nucleotide sequence ID" value="NZ_BBWV01000001.1"/>
</dbReference>
<dbReference type="STRING" id="1220578.FPE01S_01_16130"/>
<protein>
    <submittedName>
        <fullName evidence="4">OmpA family protein</fullName>
    </submittedName>
</protein>
<feature type="domain" description="OmpA-like" evidence="3">
    <location>
        <begin position="119"/>
        <end position="240"/>
    </location>
</feature>
<dbReference type="CDD" id="cd07185">
    <property type="entry name" value="OmpA_C-like"/>
    <property type="match status" value="1"/>
</dbReference>
<dbReference type="EMBL" id="BBWV01000001">
    <property type="protein sequence ID" value="GAO42598.1"/>
    <property type="molecule type" value="Genomic_DNA"/>
</dbReference>
<feature type="coiled-coil region" evidence="2">
    <location>
        <begin position="24"/>
        <end position="86"/>
    </location>
</feature>
<dbReference type="InterPro" id="IPR050330">
    <property type="entry name" value="Bact_OuterMem_StrucFunc"/>
</dbReference>
<gene>
    <name evidence="4" type="ORF">FPE01S_01_16130</name>
</gene>
<dbReference type="Gene3D" id="3.30.1330.60">
    <property type="entry name" value="OmpA-like domain"/>
    <property type="match status" value="1"/>
</dbReference>
<reference evidence="4 5" key="1">
    <citation type="submission" date="2015-04" db="EMBL/GenBank/DDBJ databases">
        <title>Whole genome shotgun sequence of Flavihumibacter petaseus NBRC 106054.</title>
        <authorList>
            <person name="Miyazawa S."/>
            <person name="Hosoyama A."/>
            <person name="Hashimoto M."/>
            <person name="Noguchi M."/>
            <person name="Tsuchikane K."/>
            <person name="Ohji S."/>
            <person name="Yamazoe A."/>
            <person name="Ichikawa N."/>
            <person name="Kimura A."/>
            <person name="Fujita N."/>
        </authorList>
    </citation>
    <scope>NUCLEOTIDE SEQUENCE [LARGE SCALE GENOMIC DNA]</scope>
    <source>
        <strain evidence="4 5">NBRC 106054</strain>
    </source>
</reference>
<evidence type="ECO:0000256" key="2">
    <source>
        <dbReference type="SAM" id="Coils"/>
    </source>
</evidence>
<evidence type="ECO:0000256" key="1">
    <source>
        <dbReference type="PROSITE-ProRule" id="PRU00473"/>
    </source>
</evidence>
<dbReference type="AlphaFoldDB" id="A0A0E9MYL4"/>
<organism evidence="4 5">
    <name type="scientific">Flavihumibacter petaseus NBRC 106054</name>
    <dbReference type="NCBI Taxonomy" id="1220578"/>
    <lineage>
        <taxon>Bacteria</taxon>
        <taxon>Pseudomonadati</taxon>
        <taxon>Bacteroidota</taxon>
        <taxon>Chitinophagia</taxon>
        <taxon>Chitinophagales</taxon>
        <taxon>Chitinophagaceae</taxon>
        <taxon>Flavihumibacter</taxon>
    </lineage>
</organism>
<keyword evidence="2" id="KW-0175">Coiled coil</keyword>
<dbReference type="Proteomes" id="UP000033121">
    <property type="component" value="Unassembled WGS sequence"/>
</dbReference>
<dbReference type="InterPro" id="IPR006665">
    <property type="entry name" value="OmpA-like"/>
</dbReference>
<name>A0A0E9MYL4_9BACT</name>